<evidence type="ECO:0000313" key="2">
    <source>
        <dbReference type="Proteomes" id="UP000663860"/>
    </source>
</evidence>
<accession>A0A815MEX2</accession>
<proteinExistence type="predicted"/>
<sequence length="101" mass="11843">MAKRCEKTISYNLDRFNEETQLFDKINLTEEHINLISAIIDNVQLENSSLNQTSYYNILSRELERTSQIFEISVERQSTLNGTCTIASAFLTYLDPYTYRF</sequence>
<dbReference type="AlphaFoldDB" id="A0A815MEX2"/>
<evidence type="ECO:0000313" key="1">
    <source>
        <dbReference type="EMBL" id="CAF1423656.1"/>
    </source>
</evidence>
<protein>
    <submittedName>
        <fullName evidence="1">Uncharacterized protein</fullName>
    </submittedName>
</protein>
<gene>
    <name evidence="1" type="ORF">IZO911_LOCUS40829</name>
</gene>
<dbReference type="EMBL" id="CAJNOE010001442">
    <property type="protein sequence ID" value="CAF1423656.1"/>
    <property type="molecule type" value="Genomic_DNA"/>
</dbReference>
<dbReference type="Proteomes" id="UP000663860">
    <property type="component" value="Unassembled WGS sequence"/>
</dbReference>
<name>A0A815MEX2_9BILA</name>
<organism evidence="1 2">
    <name type="scientific">Adineta steineri</name>
    <dbReference type="NCBI Taxonomy" id="433720"/>
    <lineage>
        <taxon>Eukaryota</taxon>
        <taxon>Metazoa</taxon>
        <taxon>Spiralia</taxon>
        <taxon>Gnathifera</taxon>
        <taxon>Rotifera</taxon>
        <taxon>Eurotatoria</taxon>
        <taxon>Bdelloidea</taxon>
        <taxon>Adinetida</taxon>
        <taxon>Adinetidae</taxon>
        <taxon>Adineta</taxon>
    </lineage>
</organism>
<comment type="caution">
    <text evidence="1">The sequence shown here is derived from an EMBL/GenBank/DDBJ whole genome shotgun (WGS) entry which is preliminary data.</text>
</comment>
<reference evidence="1" key="1">
    <citation type="submission" date="2021-02" db="EMBL/GenBank/DDBJ databases">
        <authorList>
            <person name="Nowell W R."/>
        </authorList>
    </citation>
    <scope>NUCLEOTIDE SEQUENCE</scope>
</reference>